<gene>
    <name evidence="2" type="ORF">HZH66_005820</name>
</gene>
<accession>A0A834KB39</accession>
<name>A0A834KB39_VESVU</name>
<evidence type="ECO:0000313" key="2">
    <source>
        <dbReference type="EMBL" id="KAF7400636.1"/>
    </source>
</evidence>
<dbReference type="Proteomes" id="UP000614350">
    <property type="component" value="Unassembled WGS sequence"/>
</dbReference>
<keyword evidence="3" id="KW-1185">Reference proteome</keyword>
<sequence length="132" mass="15315">MTTIYSDDSNNSNSNSINSNKNNNNNNNDNNNKNCNVLQQKFVRNMKGLLKGIHFLLLEFLLMIQKSENFTIYSNKEVEEREVVEEVLKFLKTKLKITRKSDVERSFQCSDLYIATNFIPSGNLLGKDERWG</sequence>
<reference evidence="2" key="1">
    <citation type="journal article" date="2020" name="G3 (Bethesda)">
        <title>High-Quality Assemblies for Three Invasive Social Wasps from the &lt;i&gt;Vespula&lt;/i&gt; Genus.</title>
        <authorList>
            <person name="Harrop T.W.R."/>
            <person name="Guhlin J."/>
            <person name="McLaughlin G.M."/>
            <person name="Permina E."/>
            <person name="Stockwell P."/>
            <person name="Gilligan J."/>
            <person name="Le Lec M.F."/>
            <person name="Gruber M.A.M."/>
            <person name="Quinn O."/>
            <person name="Lovegrove M."/>
            <person name="Duncan E.J."/>
            <person name="Remnant E.J."/>
            <person name="Van Eeckhoven J."/>
            <person name="Graham B."/>
            <person name="Knapp R.A."/>
            <person name="Langford K.W."/>
            <person name="Kronenberg Z."/>
            <person name="Press M.O."/>
            <person name="Eacker S.M."/>
            <person name="Wilson-Rankin E.E."/>
            <person name="Purcell J."/>
            <person name="Lester P.J."/>
            <person name="Dearden P.K."/>
        </authorList>
    </citation>
    <scope>NUCLEOTIDE SEQUENCE</scope>
    <source>
        <strain evidence="2">Marl-1</strain>
    </source>
</reference>
<evidence type="ECO:0000313" key="3">
    <source>
        <dbReference type="Proteomes" id="UP000614350"/>
    </source>
</evidence>
<proteinExistence type="predicted"/>
<evidence type="ECO:0000256" key="1">
    <source>
        <dbReference type="SAM" id="MobiDB-lite"/>
    </source>
</evidence>
<dbReference type="EMBL" id="JACSEA010000005">
    <property type="protein sequence ID" value="KAF7400636.1"/>
    <property type="molecule type" value="Genomic_DNA"/>
</dbReference>
<protein>
    <submittedName>
        <fullName evidence="2">Uncharacterized protein</fullName>
    </submittedName>
</protein>
<feature type="region of interest" description="Disordered" evidence="1">
    <location>
        <begin position="1"/>
        <end position="33"/>
    </location>
</feature>
<dbReference type="AlphaFoldDB" id="A0A834KB39"/>
<comment type="caution">
    <text evidence="2">The sequence shown here is derived from an EMBL/GenBank/DDBJ whole genome shotgun (WGS) entry which is preliminary data.</text>
</comment>
<organism evidence="2 3">
    <name type="scientific">Vespula vulgaris</name>
    <name type="common">Yellow jacket</name>
    <name type="synonym">Wasp</name>
    <dbReference type="NCBI Taxonomy" id="7454"/>
    <lineage>
        <taxon>Eukaryota</taxon>
        <taxon>Metazoa</taxon>
        <taxon>Ecdysozoa</taxon>
        <taxon>Arthropoda</taxon>
        <taxon>Hexapoda</taxon>
        <taxon>Insecta</taxon>
        <taxon>Pterygota</taxon>
        <taxon>Neoptera</taxon>
        <taxon>Endopterygota</taxon>
        <taxon>Hymenoptera</taxon>
        <taxon>Apocrita</taxon>
        <taxon>Aculeata</taxon>
        <taxon>Vespoidea</taxon>
        <taxon>Vespidae</taxon>
        <taxon>Vespinae</taxon>
        <taxon>Vespula</taxon>
    </lineage>
</organism>